<organism evidence="1 2">
    <name type="scientific">Glossina palpalis gambiensis</name>
    <dbReference type="NCBI Taxonomy" id="67801"/>
    <lineage>
        <taxon>Eukaryota</taxon>
        <taxon>Metazoa</taxon>
        <taxon>Ecdysozoa</taxon>
        <taxon>Arthropoda</taxon>
        <taxon>Hexapoda</taxon>
        <taxon>Insecta</taxon>
        <taxon>Pterygota</taxon>
        <taxon>Neoptera</taxon>
        <taxon>Endopterygota</taxon>
        <taxon>Diptera</taxon>
        <taxon>Brachycera</taxon>
        <taxon>Muscomorpha</taxon>
        <taxon>Hippoboscoidea</taxon>
        <taxon>Glossinidae</taxon>
        <taxon>Glossina</taxon>
    </lineage>
</organism>
<reference evidence="2" key="1">
    <citation type="submission" date="2015-01" db="EMBL/GenBank/DDBJ databases">
        <authorList>
            <person name="Aksoy S."/>
            <person name="Warren W."/>
            <person name="Wilson R.K."/>
        </authorList>
    </citation>
    <scope>NUCLEOTIDE SEQUENCE [LARGE SCALE GENOMIC DNA]</scope>
    <source>
        <strain evidence="2">IAEA</strain>
    </source>
</reference>
<accession>A0A1B0AWG6</accession>
<dbReference type="VEuPathDB" id="VectorBase:GPPI011089"/>
<dbReference type="AlphaFoldDB" id="A0A1B0AWG6"/>
<sequence length="81" mass="9614">MTIGKCCKPRKEKFFALQHPSSTEYLQLSDVEVNESKQERTDELQEIVVEITRKSFEMRRKIPVEAIGEYDRVDKELRHCL</sequence>
<dbReference type="EMBL" id="JXJN01004703">
    <property type="status" value="NOT_ANNOTATED_CDS"/>
    <property type="molecule type" value="Genomic_DNA"/>
</dbReference>
<dbReference type="EMBL" id="JXJN01004701">
    <property type="status" value="NOT_ANNOTATED_CDS"/>
    <property type="molecule type" value="Genomic_DNA"/>
</dbReference>
<dbReference type="EnsemblMetazoa" id="GPPI011089-RA">
    <property type="protein sequence ID" value="GPPI011089-PA"/>
    <property type="gene ID" value="GPPI011089"/>
</dbReference>
<protein>
    <submittedName>
        <fullName evidence="1">Uncharacterized protein</fullName>
    </submittedName>
</protein>
<dbReference type="EMBL" id="JXJN01004702">
    <property type="status" value="NOT_ANNOTATED_CDS"/>
    <property type="molecule type" value="Genomic_DNA"/>
</dbReference>
<reference evidence="1" key="2">
    <citation type="submission" date="2020-05" db="UniProtKB">
        <authorList>
            <consortium name="EnsemblMetazoa"/>
        </authorList>
    </citation>
    <scope>IDENTIFICATION</scope>
    <source>
        <strain evidence="1">IAEA</strain>
    </source>
</reference>
<dbReference type="Proteomes" id="UP000092460">
    <property type="component" value="Unassembled WGS sequence"/>
</dbReference>
<proteinExistence type="predicted"/>
<evidence type="ECO:0000313" key="2">
    <source>
        <dbReference type="Proteomes" id="UP000092460"/>
    </source>
</evidence>
<keyword evidence="2" id="KW-1185">Reference proteome</keyword>
<name>A0A1B0AWG6_9MUSC</name>
<evidence type="ECO:0000313" key="1">
    <source>
        <dbReference type="EnsemblMetazoa" id="GPPI011089-PA"/>
    </source>
</evidence>